<evidence type="ECO:0000313" key="2">
    <source>
        <dbReference type="Proteomes" id="UP000275267"/>
    </source>
</evidence>
<dbReference type="EMBL" id="PQIB02000008">
    <property type="protein sequence ID" value="RLN03954.1"/>
    <property type="molecule type" value="Genomic_DNA"/>
</dbReference>
<accession>A0A3L6RHH3</accession>
<organism evidence="1 2">
    <name type="scientific">Panicum miliaceum</name>
    <name type="common">Proso millet</name>
    <name type="synonym">Broomcorn millet</name>
    <dbReference type="NCBI Taxonomy" id="4540"/>
    <lineage>
        <taxon>Eukaryota</taxon>
        <taxon>Viridiplantae</taxon>
        <taxon>Streptophyta</taxon>
        <taxon>Embryophyta</taxon>
        <taxon>Tracheophyta</taxon>
        <taxon>Spermatophyta</taxon>
        <taxon>Magnoliopsida</taxon>
        <taxon>Liliopsida</taxon>
        <taxon>Poales</taxon>
        <taxon>Poaceae</taxon>
        <taxon>PACMAD clade</taxon>
        <taxon>Panicoideae</taxon>
        <taxon>Panicodae</taxon>
        <taxon>Paniceae</taxon>
        <taxon>Panicinae</taxon>
        <taxon>Panicum</taxon>
        <taxon>Panicum sect. Panicum</taxon>
    </lineage>
</organism>
<keyword evidence="2" id="KW-1185">Reference proteome</keyword>
<protein>
    <submittedName>
        <fullName evidence="1">Uncharacterized protein</fullName>
    </submittedName>
</protein>
<dbReference type="Proteomes" id="UP000275267">
    <property type="component" value="Unassembled WGS sequence"/>
</dbReference>
<proteinExistence type="predicted"/>
<evidence type="ECO:0000313" key="1">
    <source>
        <dbReference type="EMBL" id="RLN03954.1"/>
    </source>
</evidence>
<comment type="caution">
    <text evidence="1">The sequence shown here is derived from an EMBL/GenBank/DDBJ whole genome shotgun (WGS) entry which is preliminary data.</text>
</comment>
<sequence length="127" mass="14101">MARGGPAPSVRYGGGRVMAMPAANKADVELRRHGAWWRGGGVAPEGLSWLWCGDVTPRRCSEGLRCSGRKPSGVSFWSYNPANSLGDLDERRRRFQRRALLRGVTSRDPARVWCCRSIVHGGFSRCR</sequence>
<gene>
    <name evidence="1" type="ORF">C2845_PM13G07740</name>
</gene>
<reference evidence="2" key="1">
    <citation type="journal article" date="2019" name="Nat. Commun.">
        <title>The genome of broomcorn millet.</title>
        <authorList>
            <person name="Zou C."/>
            <person name="Miki D."/>
            <person name="Li D."/>
            <person name="Tang Q."/>
            <person name="Xiao L."/>
            <person name="Rajput S."/>
            <person name="Deng P."/>
            <person name="Jia W."/>
            <person name="Huang R."/>
            <person name="Zhang M."/>
            <person name="Sun Y."/>
            <person name="Hu J."/>
            <person name="Fu X."/>
            <person name="Schnable P.S."/>
            <person name="Li F."/>
            <person name="Zhang H."/>
            <person name="Feng B."/>
            <person name="Zhu X."/>
            <person name="Liu R."/>
            <person name="Schnable J.C."/>
            <person name="Zhu J.-K."/>
            <person name="Zhang H."/>
        </authorList>
    </citation>
    <scope>NUCLEOTIDE SEQUENCE [LARGE SCALE GENOMIC DNA]</scope>
</reference>
<dbReference type="AlphaFoldDB" id="A0A3L6RHH3"/>
<name>A0A3L6RHH3_PANMI</name>